<dbReference type="SUPFAM" id="SSF81296">
    <property type="entry name" value="E set domains"/>
    <property type="match status" value="1"/>
</dbReference>
<dbReference type="Gene3D" id="2.60.40.770">
    <property type="match status" value="1"/>
</dbReference>
<evidence type="ECO:0000313" key="2">
    <source>
        <dbReference type="EMBL" id="JAS52986.1"/>
    </source>
</evidence>
<keyword evidence="1" id="KW-0732">Signal</keyword>
<gene>
    <name evidence="2" type="ORF">g.15611</name>
</gene>
<sequence>ISERSTVDVLRNSKMVHVLLLVVLVASVGATREIEFKKCKSVSGKHSENLNCKVKSVEINGCLSPSPWVEEDGNIVDYRKGNVKNPCRIEWDSVLHFKIAFEPGFAANFLRSQFVIPELTNCSTPITELHSTLCSLSGPPRSGCLHTKCPLQPGREQWFNVNQRIPIHFLSRPLNFRKIYELRWTLWNKKNKEQKCCFTIPVQY</sequence>
<dbReference type="AlphaFoldDB" id="A0A1B6FRY8"/>
<name>A0A1B6FRY8_9HEMI</name>
<feature type="chain" id="PRO_5008583037" description="MD-2-related lipid-recognition domain-containing protein" evidence="1">
    <location>
        <begin position="31"/>
        <end position="204"/>
    </location>
</feature>
<feature type="non-terminal residue" evidence="2">
    <location>
        <position position="1"/>
    </location>
</feature>
<proteinExistence type="predicted"/>
<evidence type="ECO:0008006" key="3">
    <source>
        <dbReference type="Google" id="ProtNLM"/>
    </source>
</evidence>
<dbReference type="InterPro" id="IPR014756">
    <property type="entry name" value="Ig_E-set"/>
</dbReference>
<evidence type="ECO:0000256" key="1">
    <source>
        <dbReference type="SAM" id="SignalP"/>
    </source>
</evidence>
<feature type="signal peptide" evidence="1">
    <location>
        <begin position="1"/>
        <end position="30"/>
    </location>
</feature>
<dbReference type="EMBL" id="GECZ01016783">
    <property type="protein sequence ID" value="JAS52986.1"/>
    <property type="molecule type" value="Transcribed_RNA"/>
</dbReference>
<accession>A0A1B6FRY8</accession>
<organism evidence="2">
    <name type="scientific">Cuerna arida</name>
    <dbReference type="NCBI Taxonomy" id="1464854"/>
    <lineage>
        <taxon>Eukaryota</taxon>
        <taxon>Metazoa</taxon>
        <taxon>Ecdysozoa</taxon>
        <taxon>Arthropoda</taxon>
        <taxon>Hexapoda</taxon>
        <taxon>Insecta</taxon>
        <taxon>Pterygota</taxon>
        <taxon>Neoptera</taxon>
        <taxon>Paraneoptera</taxon>
        <taxon>Hemiptera</taxon>
        <taxon>Auchenorrhyncha</taxon>
        <taxon>Membracoidea</taxon>
        <taxon>Cicadellidae</taxon>
        <taxon>Cicadellinae</taxon>
        <taxon>Proconiini</taxon>
        <taxon>Cuerna</taxon>
    </lineage>
</organism>
<protein>
    <recommendedName>
        <fullName evidence="3">MD-2-related lipid-recognition domain-containing protein</fullName>
    </recommendedName>
</protein>
<reference evidence="2" key="1">
    <citation type="submission" date="2015-11" db="EMBL/GenBank/DDBJ databases">
        <title>De novo transcriptome assembly of four potential Pierce s Disease insect vectors from Arizona vineyards.</title>
        <authorList>
            <person name="Tassone E.E."/>
        </authorList>
    </citation>
    <scope>NUCLEOTIDE SEQUENCE</scope>
</reference>